<reference evidence="12" key="2">
    <citation type="submission" date="2025-08" db="UniProtKB">
        <authorList>
            <consortium name="Ensembl"/>
        </authorList>
    </citation>
    <scope>IDENTIFICATION</scope>
</reference>
<sequence>KMSQQFAYDEKGSTFLYFILSFFAMLLIPLTYLFWPKGVKDEEKRLRTLCPIHGKSKWYKKVQEALRRKKSKPSFRKWLIVFAWVGFLVLVYKVSNIENDHVEYDPYEVLGVDRDADKIEIKKRYRQLSLENHPDKGGDSDTFMKIRKAYESLTDEETMQNWKEYGNPDGPQAMEFGIALPKWIVESKNSIFVLGIYMALFMVIMPIIVGVWWSRSIKYSKEQVLLNTTQLYYYFLNKTPNLNLKRAIMIISASFEFSREHNSKVRAPTPADNEELPDLLHRLESCSITDNPKERPMNFPYSVKARILIYCHLCRLDIPSTMLEEDLEFILCKVPLLVQEMVGCLSQLTVMAHWNKASMPRLESLENVMKICPMMVQGLRETKSPLLQLPYFNDDFVKYCHMSKKRFVRNLRGLAQLRESDRRQMLRRMGDEEYDTMISVLKKYPDVELHVTTQVMDDEDLNVITAGAIVTVTLSMTRKELGDLQEEEAESPVETLATLDDEEGVGEKPNKLKVWEKQSKKKKNVKKKKPTKAGAKKTLGAKKVDKSKFDEAEVSSEGQAAKSNESGDSDSDDSDTDSDSPRDEETEEKEWQAMQATFKRKSKASLTVSDKRTHTVYAPNLPVEKQEWWWVYVCDRKRHLLLTSPVMVCNLRESEEIELKFPAPQKPGRYTYQVWLRSDSYLDCDQKQDIKLDVKEAKPLEEEHPQWNISDNENNDGGNESEDEGISSEENSLSDVD</sequence>
<keyword evidence="13" id="KW-1185">Reference proteome</keyword>
<evidence type="ECO:0000259" key="11">
    <source>
        <dbReference type="PROSITE" id="PS50076"/>
    </source>
</evidence>
<keyword evidence="3 10" id="KW-0812">Transmembrane</keyword>
<feature type="transmembrane region" description="Helical" evidence="10">
    <location>
        <begin position="15"/>
        <end position="35"/>
    </location>
</feature>
<feature type="compositionally biased region" description="Basic and acidic residues" evidence="9">
    <location>
        <begin position="542"/>
        <end position="551"/>
    </location>
</feature>
<evidence type="ECO:0000256" key="6">
    <source>
        <dbReference type="ARBA" id="ARBA00022989"/>
    </source>
</evidence>
<dbReference type="PRINTS" id="PR00625">
    <property type="entry name" value="JDOMAIN"/>
</dbReference>
<dbReference type="SUPFAM" id="SSF81296">
    <property type="entry name" value="E set domains"/>
    <property type="match status" value="1"/>
</dbReference>
<dbReference type="GeneTree" id="ENSGT00390000001965"/>
<evidence type="ECO:0000256" key="2">
    <source>
        <dbReference type="ARBA" id="ARBA00022448"/>
    </source>
</evidence>
<dbReference type="PROSITE" id="PS50076">
    <property type="entry name" value="DNAJ_2"/>
    <property type="match status" value="1"/>
</dbReference>
<dbReference type="PANTHER" id="PTHR24075:SF0">
    <property type="entry name" value="TRANSLOCATION PROTEIN SEC63 HOMOLOG"/>
    <property type="match status" value="1"/>
</dbReference>
<evidence type="ECO:0000256" key="3">
    <source>
        <dbReference type="ARBA" id="ARBA00022692"/>
    </source>
</evidence>
<comment type="subcellular location">
    <subcellularLocation>
        <location evidence="1">Endoplasmic reticulum membrane</location>
        <topology evidence="1">Multi-pass membrane protein</topology>
    </subcellularLocation>
</comment>
<dbReference type="InterPro" id="IPR004179">
    <property type="entry name" value="Sec63-dom"/>
</dbReference>
<dbReference type="InterPro" id="IPR001623">
    <property type="entry name" value="DnaJ_domain"/>
</dbReference>
<feature type="compositionally biased region" description="Basic and acidic residues" evidence="9">
    <location>
        <begin position="505"/>
        <end position="518"/>
    </location>
</feature>
<dbReference type="Proteomes" id="UP000008144">
    <property type="component" value="Unassembled WGS sequence"/>
</dbReference>
<dbReference type="AlphaFoldDB" id="F6QBM2"/>
<gene>
    <name evidence="12" type="primary">LOC100179323</name>
</gene>
<feature type="compositionally biased region" description="Acidic residues" evidence="9">
    <location>
        <begin position="567"/>
        <end position="588"/>
    </location>
</feature>
<feature type="compositionally biased region" description="Basic residues" evidence="9">
    <location>
        <begin position="519"/>
        <end position="535"/>
    </location>
</feature>
<evidence type="ECO:0000256" key="7">
    <source>
        <dbReference type="ARBA" id="ARBA00023136"/>
    </source>
</evidence>
<evidence type="ECO:0000256" key="9">
    <source>
        <dbReference type="SAM" id="MobiDB-lite"/>
    </source>
</evidence>
<evidence type="ECO:0000256" key="5">
    <source>
        <dbReference type="ARBA" id="ARBA00022927"/>
    </source>
</evidence>
<dbReference type="Gene3D" id="2.60.40.150">
    <property type="entry name" value="C2 domain"/>
    <property type="match status" value="1"/>
</dbReference>
<feature type="transmembrane region" description="Helical" evidence="10">
    <location>
        <begin position="191"/>
        <end position="213"/>
    </location>
</feature>
<dbReference type="CDD" id="cd06257">
    <property type="entry name" value="DnaJ"/>
    <property type="match status" value="1"/>
</dbReference>
<keyword evidence="7 10" id="KW-0472">Membrane</keyword>
<keyword evidence="2" id="KW-0813">Transport</keyword>
<dbReference type="Pfam" id="PF00226">
    <property type="entry name" value="DnaJ"/>
    <property type="match status" value="1"/>
</dbReference>
<dbReference type="SMART" id="SM00271">
    <property type="entry name" value="DnaJ"/>
    <property type="match status" value="1"/>
</dbReference>
<name>F6QBM2_CIOIN</name>
<keyword evidence="5" id="KW-0653">Protein transport</keyword>
<dbReference type="Ensembl" id="ENSCINT00000006134.3">
    <property type="protein sequence ID" value="ENSCINP00000006134.3"/>
    <property type="gene ID" value="ENSCING00000003016.3"/>
</dbReference>
<evidence type="ECO:0000313" key="12">
    <source>
        <dbReference type="Ensembl" id="ENSCINP00000006134.3"/>
    </source>
</evidence>
<evidence type="ECO:0000313" key="13">
    <source>
        <dbReference type="Proteomes" id="UP000008144"/>
    </source>
</evidence>
<dbReference type="Gene3D" id="1.10.3380.10">
    <property type="entry name" value="Sec63 N-terminal domain-like domain"/>
    <property type="match status" value="1"/>
</dbReference>
<dbReference type="OMA" id="RAILHAH"/>
<feature type="compositionally biased region" description="Low complexity" evidence="9">
    <location>
        <begin position="708"/>
        <end position="718"/>
    </location>
</feature>
<dbReference type="InterPro" id="IPR035892">
    <property type="entry name" value="C2_domain_sf"/>
</dbReference>
<dbReference type="GO" id="GO:0008320">
    <property type="term" value="F:protein transmembrane transporter activity"/>
    <property type="evidence" value="ECO:0000318"/>
    <property type="project" value="GO_Central"/>
</dbReference>
<proteinExistence type="predicted"/>
<evidence type="ECO:0000256" key="4">
    <source>
        <dbReference type="ARBA" id="ARBA00022824"/>
    </source>
</evidence>
<dbReference type="SUPFAM" id="SSF158702">
    <property type="entry name" value="Sec63 N-terminal domain-like"/>
    <property type="match status" value="1"/>
</dbReference>
<protein>
    <submittedName>
        <fullName evidence="12">Translocation protein SEC63 homolog</fullName>
    </submittedName>
</protein>
<dbReference type="Gene3D" id="1.10.287.110">
    <property type="entry name" value="DnaJ domain"/>
    <property type="match status" value="1"/>
</dbReference>
<accession>F6QBM2</accession>
<keyword evidence="8" id="KW-0143">Chaperone</keyword>
<evidence type="ECO:0000256" key="1">
    <source>
        <dbReference type="ARBA" id="ARBA00004477"/>
    </source>
</evidence>
<dbReference type="GO" id="GO:0031207">
    <property type="term" value="C:Sec62/Sec63 complex"/>
    <property type="evidence" value="ECO:0000318"/>
    <property type="project" value="GO_Central"/>
</dbReference>
<evidence type="ECO:0000256" key="8">
    <source>
        <dbReference type="ARBA" id="ARBA00023186"/>
    </source>
</evidence>
<feature type="region of interest" description="Disordered" evidence="9">
    <location>
        <begin position="693"/>
        <end position="737"/>
    </location>
</feature>
<feature type="transmembrane region" description="Helical" evidence="10">
    <location>
        <begin position="78"/>
        <end position="95"/>
    </location>
</feature>
<feature type="domain" description="J" evidence="11">
    <location>
        <begin position="105"/>
        <end position="166"/>
    </location>
</feature>
<dbReference type="FunFam" id="1.10.3380.10:FF:000003">
    <property type="entry name" value="SEC63 homolog, protein translocation regulator"/>
    <property type="match status" value="1"/>
</dbReference>
<reference evidence="12" key="3">
    <citation type="submission" date="2025-09" db="UniProtKB">
        <authorList>
            <consortium name="Ensembl"/>
        </authorList>
    </citation>
    <scope>IDENTIFICATION</scope>
</reference>
<dbReference type="InterPro" id="IPR014756">
    <property type="entry name" value="Ig_E-set"/>
</dbReference>
<dbReference type="GO" id="GO:0006614">
    <property type="term" value="P:SRP-dependent cotranslational protein targeting to membrane"/>
    <property type="evidence" value="ECO:0000318"/>
    <property type="project" value="GO_Central"/>
</dbReference>
<evidence type="ECO:0000256" key="10">
    <source>
        <dbReference type="SAM" id="Phobius"/>
    </source>
</evidence>
<reference evidence="13" key="1">
    <citation type="journal article" date="2002" name="Science">
        <title>The draft genome of Ciona intestinalis: insights into chordate and vertebrate origins.</title>
        <authorList>
            <person name="Dehal P."/>
            <person name="Satou Y."/>
            <person name="Campbell R.K."/>
            <person name="Chapman J."/>
            <person name="Degnan B."/>
            <person name="De Tomaso A."/>
            <person name="Davidson B."/>
            <person name="Di Gregorio A."/>
            <person name="Gelpke M."/>
            <person name="Goodstein D.M."/>
            <person name="Harafuji N."/>
            <person name="Hastings K.E."/>
            <person name="Ho I."/>
            <person name="Hotta K."/>
            <person name="Huang W."/>
            <person name="Kawashima T."/>
            <person name="Lemaire P."/>
            <person name="Martinez D."/>
            <person name="Meinertzhagen I.A."/>
            <person name="Necula S."/>
            <person name="Nonaka M."/>
            <person name="Putnam N."/>
            <person name="Rash S."/>
            <person name="Saiga H."/>
            <person name="Satake M."/>
            <person name="Terry A."/>
            <person name="Yamada L."/>
            <person name="Wang H.G."/>
            <person name="Awazu S."/>
            <person name="Azumi K."/>
            <person name="Boore J."/>
            <person name="Branno M."/>
            <person name="Chin-Bow S."/>
            <person name="DeSantis R."/>
            <person name="Doyle S."/>
            <person name="Francino P."/>
            <person name="Keys D.N."/>
            <person name="Haga S."/>
            <person name="Hayashi H."/>
            <person name="Hino K."/>
            <person name="Imai K.S."/>
            <person name="Inaba K."/>
            <person name="Kano S."/>
            <person name="Kobayashi K."/>
            <person name="Kobayashi M."/>
            <person name="Lee B.I."/>
            <person name="Makabe K.W."/>
            <person name="Manohar C."/>
            <person name="Matassi G."/>
            <person name="Medina M."/>
            <person name="Mochizuki Y."/>
            <person name="Mount S."/>
            <person name="Morishita T."/>
            <person name="Miura S."/>
            <person name="Nakayama A."/>
            <person name="Nishizaka S."/>
            <person name="Nomoto H."/>
            <person name="Ohta F."/>
            <person name="Oishi K."/>
            <person name="Rigoutsos I."/>
            <person name="Sano M."/>
            <person name="Sasaki A."/>
            <person name="Sasakura Y."/>
            <person name="Shoguchi E."/>
            <person name="Shin-i T."/>
            <person name="Spagnuolo A."/>
            <person name="Stainier D."/>
            <person name="Suzuki M.M."/>
            <person name="Tassy O."/>
            <person name="Takatori N."/>
            <person name="Tokuoka M."/>
            <person name="Yagi K."/>
            <person name="Yoshizaki F."/>
            <person name="Wada S."/>
            <person name="Zhang C."/>
            <person name="Hyatt P.D."/>
            <person name="Larimer F."/>
            <person name="Detter C."/>
            <person name="Doggett N."/>
            <person name="Glavina T."/>
            <person name="Hawkins T."/>
            <person name="Richardson P."/>
            <person name="Lucas S."/>
            <person name="Kohara Y."/>
            <person name="Levine M."/>
            <person name="Satoh N."/>
            <person name="Rokhsar D.S."/>
        </authorList>
    </citation>
    <scope>NUCLEOTIDE SEQUENCE [LARGE SCALE GENOMIC DNA]</scope>
</reference>
<keyword evidence="4" id="KW-0256">Endoplasmic reticulum</keyword>
<dbReference type="InterPro" id="IPR036869">
    <property type="entry name" value="J_dom_sf"/>
</dbReference>
<dbReference type="FunCoup" id="F6QBM2">
    <property type="interactions" value="934"/>
</dbReference>
<keyword evidence="6 10" id="KW-1133">Transmembrane helix</keyword>
<feature type="compositionally biased region" description="Basic and acidic residues" evidence="9">
    <location>
        <begin position="693"/>
        <end position="705"/>
    </location>
</feature>
<feature type="region of interest" description="Disordered" evidence="9">
    <location>
        <begin position="483"/>
        <end position="591"/>
    </location>
</feature>
<dbReference type="STRING" id="7719.ENSCINP00000006134"/>
<dbReference type="GO" id="GO:0006620">
    <property type="term" value="P:post-translational protein targeting to endoplasmic reticulum membrane"/>
    <property type="evidence" value="ECO:0000318"/>
    <property type="project" value="GO_Central"/>
</dbReference>
<dbReference type="HOGENOM" id="CLU_014210_1_0_1"/>
<dbReference type="FunFam" id="2.60.40.150:FF:000581">
    <property type="entry name" value="Predicted protein"/>
    <property type="match status" value="1"/>
</dbReference>
<dbReference type="InParanoid" id="F6QBM2"/>
<dbReference type="SUPFAM" id="SSF46565">
    <property type="entry name" value="Chaperone J-domain"/>
    <property type="match status" value="1"/>
</dbReference>
<dbReference type="Gene3D" id="1.10.150.20">
    <property type="entry name" value="5' to 3' exonuclease, C-terminal subdomain"/>
    <property type="match status" value="1"/>
</dbReference>
<dbReference type="SMART" id="SM00973">
    <property type="entry name" value="Sec63"/>
    <property type="match status" value="1"/>
</dbReference>
<dbReference type="Pfam" id="PF02889">
    <property type="entry name" value="Sec63"/>
    <property type="match status" value="2"/>
</dbReference>
<organism evidence="12 13">
    <name type="scientific">Ciona intestinalis</name>
    <name type="common">Transparent sea squirt</name>
    <name type="synonym">Ascidia intestinalis</name>
    <dbReference type="NCBI Taxonomy" id="7719"/>
    <lineage>
        <taxon>Eukaryota</taxon>
        <taxon>Metazoa</taxon>
        <taxon>Chordata</taxon>
        <taxon>Tunicata</taxon>
        <taxon>Ascidiacea</taxon>
        <taxon>Phlebobranchia</taxon>
        <taxon>Cionidae</taxon>
        <taxon>Ciona</taxon>
    </lineage>
</organism>
<dbReference type="PANTHER" id="PTHR24075">
    <property type="entry name" value="SEC63 DOMAIN-CONTAINING"/>
    <property type="match status" value="1"/>
</dbReference>